<dbReference type="STRING" id="706587.Desti_4855"/>
<dbReference type="eggNOG" id="COG3829">
    <property type="taxonomic scope" value="Bacteria"/>
</dbReference>
<dbReference type="InterPro" id="IPR000700">
    <property type="entry name" value="PAS-assoc_C"/>
</dbReference>
<keyword evidence="1" id="KW-0805">Transcription regulation</keyword>
<dbReference type="InterPro" id="IPR035965">
    <property type="entry name" value="PAS-like_dom_sf"/>
</dbReference>
<keyword evidence="9" id="KW-1185">Reference proteome</keyword>
<dbReference type="CDD" id="cd06170">
    <property type="entry name" value="LuxR_C_like"/>
    <property type="match status" value="1"/>
</dbReference>
<feature type="domain" description="PAS" evidence="6">
    <location>
        <begin position="119"/>
        <end position="189"/>
    </location>
</feature>
<reference evidence="9" key="1">
    <citation type="submission" date="2012-06" db="EMBL/GenBank/DDBJ databases">
        <title>Complete sequence of chromosome of Desulfomonile tiedjei DSM 6799.</title>
        <authorList>
            <person name="Lucas S."/>
            <person name="Copeland A."/>
            <person name="Lapidus A."/>
            <person name="Glavina del Rio T."/>
            <person name="Dalin E."/>
            <person name="Tice H."/>
            <person name="Bruce D."/>
            <person name="Goodwin L."/>
            <person name="Pitluck S."/>
            <person name="Peters L."/>
            <person name="Ovchinnikova G."/>
            <person name="Zeytun A."/>
            <person name="Lu M."/>
            <person name="Kyrpides N."/>
            <person name="Mavromatis K."/>
            <person name="Ivanova N."/>
            <person name="Brettin T."/>
            <person name="Detter J.C."/>
            <person name="Han C."/>
            <person name="Larimer F."/>
            <person name="Land M."/>
            <person name="Hauser L."/>
            <person name="Markowitz V."/>
            <person name="Cheng J.-F."/>
            <person name="Hugenholtz P."/>
            <person name="Woyke T."/>
            <person name="Wu D."/>
            <person name="Spring S."/>
            <person name="Schroeder M."/>
            <person name="Brambilla E."/>
            <person name="Klenk H.-P."/>
            <person name="Eisen J.A."/>
        </authorList>
    </citation>
    <scope>NUCLEOTIDE SEQUENCE [LARGE SCALE GENOMIC DNA]</scope>
    <source>
        <strain evidence="9">ATCC 49306 / DSM 6799 / DCB-1</strain>
    </source>
</reference>
<dbReference type="InterPro" id="IPR000014">
    <property type="entry name" value="PAS"/>
</dbReference>
<dbReference type="PANTHER" id="PTHR44688">
    <property type="entry name" value="DNA-BINDING TRANSCRIPTIONAL ACTIVATOR DEVR_DOSR"/>
    <property type="match status" value="1"/>
</dbReference>
<dbReference type="Gene3D" id="3.30.450.20">
    <property type="entry name" value="PAS domain"/>
    <property type="match status" value="1"/>
</dbReference>
<dbReference type="PANTHER" id="PTHR44688:SF16">
    <property type="entry name" value="DNA-BINDING TRANSCRIPTIONAL ACTIVATOR DEVR_DOSR"/>
    <property type="match status" value="1"/>
</dbReference>
<evidence type="ECO:0000256" key="2">
    <source>
        <dbReference type="ARBA" id="ARBA00023125"/>
    </source>
</evidence>
<dbReference type="RefSeq" id="WP_014812576.1">
    <property type="nucleotide sequence ID" value="NC_018025.1"/>
</dbReference>
<dbReference type="KEGG" id="dti:Desti_4855"/>
<evidence type="ECO:0000256" key="1">
    <source>
        <dbReference type="ARBA" id="ARBA00023015"/>
    </source>
</evidence>
<dbReference type="PRINTS" id="PR00038">
    <property type="entry name" value="HTHLUXR"/>
</dbReference>
<feature type="domain" description="PAC" evidence="7">
    <location>
        <begin position="189"/>
        <end position="243"/>
    </location>
</feature>
<evidence type="ECO:0000256" key="3">
    <source>
        <dbReference type="ARBA" id="ARBA00023163"/>
    </source>
</evidence>
<evidence type="ECO:0000313" key="9">
    <source>
        <dbReference type="Proteomes" id="UP000006055"/>
    </source>
</evidence>
<proteinExistence type="predicted"/>
<dbReference type="GO" id="GO:0003677">
    <property type="term" value="F:DNA binding"/>
    <property type="evidence" value="ECO:0007669"/>
    <property type="project" value="UniProtKB-KW"/>
</dbReference>
<dbReference type="SMART" id="SM00091">
    <property type="entry name" value="PAS"/>
    <property type="match status" value="2"/>
</dbReference>
<dbReference type="PROSITE" id="PS50113">
    <property type="entry name" value="PAC"/>
    <property type="match status" value="1"/>
</dbReference>
<dbReference type="GO" id="GO:0006355">
    <property type="term" value="P:regulation of DNA-templated transcription"/>
    <property type="evidence" value="ECO:0007669"/>
    <property type="project" value="InterPro"/>
</dbReference>
<feature type="domain" description="HTH luxR-type" evidence="5">
    <location>
        <begin position="352"/>
        <end position="418"/>
    </location>
</feature>
<dbReference type="OrthoDB" id="9797341at2"/>
<dbReference type="CDD" id="cd00130">
    <property type="entry name" value="PAS"/>
    <property type="match status" value="1"/>
</dbReference>
<accession>I4CD28</accession>
<evidence type="ECO:0000259" key="6">
    <source>
        <dbReference type="PROSITE" id="PS50112"/>
    </source>
</evidence>
<organism evidence="8 9">
    <name type="scientific">Desulfomonile tiedjei (strain ATCC 49306 / DSM 6799 / DCB-1)</name>
    <dbReference type="NCBI Taxonomy" id="706587"/>
    <lineage>
        <taxon>Bacteria</taxon>
        <taxon>Pseudomonadati</taxon>
        <taxon>Thermodesulfobacteriota</taxon>
        <taxon>Desulfomonilia</taxon>
        <taxon>Desulfomonilales</taxon>
        <taxon>Desulfomonilaceae</taxon>
        <taxon>Desulfomonile</taxon>
    </lineage>
</organism>
<dbReference type="EMBL" id="CP003360">
    <property type="protein sequence ID" value="AFM27469.1"/>
    <property type="molecule type" value="Genomic_DNA"/>
</dbReference>
<evidence type="ECO:0000259" key="5">
    <source>
        <dbReference type="PROSITE" id="PS50043"/>
    </source>
</evidence>
<keyword evidence="4" id="KW-0175">Coiled coil</keyword>
<sequence>MSKRTSMETVLEHGAIVIFSRHGTVIAANDGFHRILGQFSDYVSGGQFDDFVYSEDGASLSIDDLPISERGPLHLKAKLKTGTGLVPMMITLIPMLLASGETGFTMVVQSPRVSDGYPGLSFFSDAFQQSCEGMYVTDLNSRVLYINSAFLRMHGYREHEILGKHQSFFHSPKDMFTLVSATRQVLQFGSFEGEVLHVTKSGETFPALLLSSLISDRSGNPEAVLHTVTNLSEFKAAQDKLISANDRLRERVNSLEELLRESTRKHQESKEEVKKCKSNLQKVEEALSMLIAGVQEQKAKIREKIVQDISSKLSPLINRLEIENLPDQVRELTLLLRHNIDNLKLAMSRDVAIDNGNLLTFRELRVCEMIGSGLSSKEIACILNISPHTVFLYRAKIRRKLGLSGNKGDLTSYLRSTTSEGEKK</sequence>
<dbReference type="SUPFAM" id="SSF46894">
    <property type="entry name" value="C-terminal effector domain of the bipartite response regulators"/>
    <property type="match status" value="1"/>
</dbReference>
<name>I4CD28_DESTA</name>
<dbReference type="PROSITE" id="PS50043">
    <property type="entry name" value="HTH_LUXR_2"/>
    <property type="match status" value="1"/>
</dbReference>
<dbReference type="SMART" id="SM00421">
    <property type="entry name" value="HTH_LUXR"/>
    <property type="match status" value="1"/>
</dbReference>
<evidence type="ECO:0000256" key="4">
    <source>
        <dbReference type="SAM" id="Coils"/>
    </source>
</evidence>
<keyword evidence="3" id="KW-0804">Transcription</keyword>
<dbReference type="AlphaFoldDB" id="I4CD28"/>
<dbReference type="Proteomes" id="UP000006055">
    <property type="component" value="Chromosome"/>
</dbReference>
<dbReference type="Pfam" id="PF00196">
    <property type="entry name" value="GerE"/>
    <property type="match status" value="1"/>
</dbReference>
<dbReference type="HOGENOM" id="CLU_646781_0_0_7"/>
<keyword evidence="2" id="KW-0238">DNA-binding</keyword>
<dbReference type="InterPro" id="IPR016032">
    <property type="entry name" value="Sig_transdc_resp-reg_C-effctor"/>
</dbReference>
<evidence type="ECO:0000259" key="7">
    <source>
        <dbReference type="PROSITE" id="PS50113"/>
    </source>
</evidence>
<dbReference type="PROSITE" id="PS50112">
    <property type="entry name" value="PAS"/>
    <property type="match status" value="1"/>
</dbReference>
<dbReference type="InterPro" id="IPR000792">
    <property type="entry name" value="Tscrpt_reg_LuxR_C"/>
</dbReference>
<gene>
    <name evidence="8" type="ordered locus">Desti_4855</name>
</gene>
<dbReference type="Pfam" id="PF13426">
    <property type="entry name" value="PAS_9"/>
    <property type="match status" value="2"/>
</dbReference>
<dbReference type="eggNOG" id="COG2197">
    <property type="taxonomic scope" value="Bacteria"/>
</dbReference>
<dbReference type="SUPFAM" id="SSF55785">
    <property type="entry name" value="PYP-like sensor domain (PAS domain)"/>
    <property type="match status" value="2"/>
</dbReference>
<evidence type="ECO:0000313" key="8">
    <source>
        <dbReference type="EMBL" id="AFM27469.1"/>
    </source>
</evidence>
<dbReference type="NCBIfam" id="TIGR00229">
    <property type="entry name" value="sensory_box"/>
    <property type="match status" value="1"/>
</dbReference>
<dbReference type="InterPro" id="IPR036388">
    <property type="entry name" value="WH-like_DNA-bd_sf"/>
</dbReference>
<protein>
    <submittedName>
        <fullName evidence="8">PAS domain S-box</fullName>
    </submittedName>
</protein>
<feature type="coiled-coil region" evidence="4">
    <location>
        <begin position="238"/>
        <end position="286"/>
    </location>
</feature>
<dbReference type="Gene3D" id="1.10.10.10">
    <property type="entry name" value="Winged helix-like DNA-binding domain superfamily/Winged helix DNA-binding domain"/>
    <property type="match status" value="1"/>
</dbReference>